<comment type="caution">
    <text evidence="1">The sequence shown here is derived from an EMBL/GenBank/DDBJ whole genome shotgun (WGS) entry which is preliminary data.</text>
</comment>
<organism evidence="1 2">
    <name type="scientific">Naganishia adeliensis</name>
    <dbReference type="NCBI Taxonomy" id="92952"/>
    <lineage>
        <taxon>Eukaryota</taxon>
        <taxon>Fungi</taxon>
        <taxon>Dikarya</taxon>
        <taxon>Basidiomycota</taxon>
        <taxon>Agaricomycotina</taxon>
        <taxon>Tremellomycetes</taxon>
        <taxon>Filobasidiales</taxon>
        <taxon>Filobasidiaceae</taxon>
        <taxon>Naganishia</taxon>
    </lineage>
</organism>
<sequence>MLDKLLASGDVGQGLREINSLVLALYSIVAQAHIKYGAFPETPGIHKQHCFIHLANANYASLYYCYLFSRVICQDLFSEFEKSGGMSNGTVAMRYRREILEKGGSEDAEDMVAAFLGRRYSSKAFEEWISAGVA</sequence>
<evidence type="ECO:0000313" key="2">
    <source>
        <dbReference type="Proteomes" id="UP001230649"/>
    </source>
</evidence>
<keyword evidence="2" id="KW-1185">Reference proteome</keyword>
<dbReference type="Proteomes" id="UP001230649">
    <property type="component" value="Unassembled WGS sequence"/>
</dbReference>
<protein>
    <submittedName>
        <fullName evidence="1">Uncharacterized protein</fullName>
    </submittedName>
</protein>
<accession>A0ACC2V773</accession>
<gene>
    <name evidence="1" type="ORF">QFC20_006782</name>
</gene>
<evidence type="ECO:0000313" key="1">
    <source>
        <dbReference type="EMBL" id="KAJ9094923.1"/>
    </source>
</evidence>
<name>A0ACC2V773_9TREE</name>
<proteinExistence type="predicted"/>
<dbReference type="EMBL" id="JASBWS010000131">
    <property type="protein sequence ID" value="KAJ9094923.1"/>
    <property type="molecule type" value="Genomic_DNA"/>
</dbReference>
<reference evidence="1" key="1">
    <citation type="submission" date="2023-04" db="EMBL/GenBank/DDBJ databases">
        <title>Draft Genome sequencing of Naganishia species isolated from polar environments using Oxford Nanopore Technology.</title>
        <authorList>
            <person name="Leo P."/>
            <person name="Venkateswaran K."/>
        </authorList>
    </citation>
    <scope>NUCLEOTIDE SEQUENCE</scope>
    <source>
        <strain evidence="1">MNA-CCFEE 5262</strain>
    </source>
</reference>